<dbReference type="InterPro" id="IPR041577">
    <property type="entry name" value="RT_RNaseH_2"/>
</dbReference>
<dbReference type="PANTHER" id="PTHR33064">
    <property type="entry name" value="POL PROTEIN"/>
    <property type="match status" value="1"/>
</dbReference>
<dbReference type="PANTHER" id="PTHR33064:SF37">
    <property type="entry name" value="RIBONUCLEASE H"/>
    <property type="match status" value="1"/>
</dbReference>
<reference evidence="2 3" key="1">
    <citation type="journal article" date="2021" name="Elife">
        <title>Chloroplast acquisition without the gene transfer in kleptoplastic sea slugs, Plakobranchus ocellatus.</title>
        <authorList>
            <person name="Maeda T."/>
            <person name="Takahashi S."/>
            <person name="Yoshida T."/>
            <person name="Shimamura S."/>
            <person name="Takaki Y."/>
            <person name="Nagai Y."/>
            <person name="Toyoda A."/>
            <person name="Suzuki Y."/>
            <person name="Arimoto A."/>
            <person name="Ishii H."/>
            <person name="Satoh N."/>
            <person name="Nishiyama T."/>
            <person name="Hasebe M."/>
            <person name="Maruyama T."/>
            <person name="Minagawa J."/>
            <person name="Obokata J."/>
            <person name="Shigenobu S."/>
        </authorList>
    </citation>
    <scope>NUCLEOTIDE SEQUENCE [LARGE SCALE GENOMIC DNA]</scope>
</reference>
<dbReference type="Proteomes" id="UP000762676">
    <property type="component" value="Unassembled WGS sequence"/>
</dbReference>
<evidence type="ECO:0000313" key="3">
    <source>
        <dbReference type="Proteomes" id="UP000762676"/>
    </source>
</evidence>
<accession>A0AAV4J8M7</accession>
<dbReference type="SUPFAM" id="SSF56672">
    <property type="entry name" value="DNA/RNA polymerases"/>
    <property type="match status" value="1"/>
</dbReference>
<dbReference type="EMBL" id="BMAT01006728">
    <property type="protein sequence ID" value="GFS18655.1"/>
    <property type="molecule type" value="Genomic_DNA"/>
</dbReference>
<dbReference type="InterPro" id="IPR043502">
    <property type="entry name" value="DNA/RNA_pol_sf"/>
</dbReference>
<feature type="domain" description="Reverse transcriptase/retrotransposon-derived protein RNase H-like" evidence="1">
    <location>
        <begin position="117"/>
        <end position="204"/>
    </location>
</feature>
<dbReference type="InterPro" id="IPR043128">
    <property type="entry name" value="Rev_trsase/Diguanyl_cyclase"/>
</dbReference>
<dbReference type="FunFam" id="3.30.70.270:FF:000020">
    <property type="entry name" value="Transposon Tf2-6 polyprotein-like Protein"/>
    <property type="match status" value="1"/>
</dbReference>
<dbReference type="Pfam" id="PF17919">
    <property type="entry name" value="RT_RNaseH_2"/>
    <property type="match status" value="1"/>
</dbReference>
<gene>
    <name evidence="2" type="ORF">ElyMa_003268300</name>
</gene>
<evidence type="ECO:0000259" key="1">
    <source>
        <dbReference type="Pfam" id="PF17919"/>
    </source>
</evidence>
<dbReference type="InterPro" id="IPR051320">
    <property type="entry name" value="Viral_Replic_Matur_Polypro"/>
</dbReference>
<dbReference type="Gene3D" id="3.30.70.270">
    <property type="match status" value="2"/>
</dbReference>
<sequence length="204" mass="22812">MLSYFDDTLVHTPTWSQHPETLRALFTALRTHGLTAKLSIGQTSMDFLDHIVSKGTLAPLPSKVKKVLNSSTPTTKKQVQSLMGLLNYYRSFIPNFSTVTAPLTDLLRKNSPDKVKWSETCQEAVETVSHILSFEPILIILDINVPFVVRTDASDYGVGAVLLQQRNGVLMPCRFASRKLLPREQNFSTIERETLAIVYAVSAF</sequence>
<dbReference type="AlphaFoldDB" id="A0AAV4J8M7"/>
<keyword evidence="3" id="KW-1185">Reference proteome</keyword>
<protein>
    <submittedName>
        <fullName evidence="2">Retrovirus-related Pol polyprotein from transposon 297</fullName>
    </submittedName>
</protein>
<name>A0AAV4J8M7_9GAST</name>
<evidence type="ECO:0000313" key="2">
    <source>
        <dbReference type="EMBL" id="GFS18655.1"/>
    </source>
</evidence>
<comment type="caution">
    <text evidence="2">The sequence shown here is derived from an EMBL/GenBank/DDBJ whole genome shotgun (WGS) entry which is preliminary data.</text>
</comment>
<proteinExistence type="predicted"/>
<organism evidence="2 3">
    <name type="scientific">Elysia marginata</name>
    <dbReference type="NCBI Taxonomy" id="1093978"/>
    <lineage>
        <taxon>Eukaryota</taxon>
        <taxon>Metazoa</taxon>
        <taxon>Spiralia</taxon>
        <taxon>Lophotrochozoa</taxon>
        <taxon>Mollusca</taxon>
        <taxon>Gastropoda</taxon>
        <taxon>Heterobranchia</taxon>
        <taxon>Euthyneura</taxon>
        <taxon>Panpulmonata</taxon>
        <taxon>Sacoglossa</taxon>
        <taxon>Placobranchoidea</taxon>
        <taxon>Plakobranchidae</taxon>
        <taxon>Elysia</taxon>
    </lineage>
</organism>